<gene>
    <name evidence="3" type="ORF">HMPREF1162_1775</name>
</gene>
<dbReference type="eggNOG" id="COG1028">
    <property type="taxonomic scope" value="Bacteria"/>
</dbReference>
<dbReference type="InterPro" id="IPR002347">
    <property type="entry name" value="SDR_fam"/>
</dbReference>
<dbReference type="AlphaFoldDB" id="F9NW43"/>
<dbReference type="PRINTS" id="PR00080">
    <property type="entry name" value="SDRFAMILY"/>
</dbReference>
<dbReference type="FunFam" id="3.40.50.720:FF:000084">
    <property type="entry name" value="Short-chain dehydrogenase reductase"/>
    <property type="match status" value="1"/>
</dbReference>
<dbReference type="PANTHER" id="PTHR42760">
    <property type="entry name" value="SHORT-CHAIN DEHYDROGENASES/REDUCTASES FAMILY MEMBER"/>
    <property type="match status" value="1"/>
</dbReference>
<keyword evidence="2" id="KW-0560">Oxidoreductase</keyword>
<dbReference type="PRINTS" id="PR00081">
    <property type="entry name" value="GDHRDH"/>
</dbReference>
<accession>F9NW43</accession>
<reference evidence="3 4" key="1">
    <citation type="submission" date="2011-07" db="EMBL/GenBank/DDBJ databases">
        <title>Genome Sequence of Propionibacterium acnes SK182B-JCVI.</title>
        <authorList>
            <person name="Durkin A.S."/>
            <person name="Madupu R."/>
            <person name="Hostetler J."/>
            <person name="Radune D."/>
            <person name="Torralba M."/>
            <person name="Methe B."/>
            <person name="Sutton G."/>
            <person name="Strausberg R.L."/>
            <person name="Nelson K.E."/>
        </authorList>
    </citation>
    <scope>NUCLEOTIDE SEQUENCE [LARGE SCALE GENOMIC DNA]</scope>
    <source>
        <strain evidence="3 4">SK182B-JCVI</strain>
    </source>
</reference>
<evidence type="ECO:0000256" key="1">
    <source>
        <dbReference type="ARBA" id="ARBA00006484"/>
    </source>
</evidence>
<dbReference type="PANTHER" id="PTHR42760:SF123">
    <property type="entry name" value="OXIDOREDUCTASE"/>
    <property type="match status" value="1"/>
</dbReference>
<organism evidence="3 4">
    <name type="scientific">[Propionibacterium] namnetense SK182B-JCVI</name>
    <dbReference type="NCBI Taxonomy" id="1051006"/>
    <lineage>
        <taxon>Bacteria</taxon>
        <taxon>Bacillati</taxon>
        <taxon>Actinomycetota</taxon>
        <taxon>Actinomycetes</taxon>
        <taxon>Propionibacteriales</taxon>
        <taxon>Propionibacteriaceae</taxon>
        <taxon>Cutibacterium</taxon>
    </lineage>
</organism>
<name>F9NW43_9ACTN</name>
<evidence type="ECO:0000256" key="2">
    <source>
        <dbReference type="ARBA" id="ARBA00023002"/>
    </source>
</evidence>
<dbReference type="Pfam" id="PF13561">
    <property type="entry name" value="adh_short_C2"/>
    <property type="match status" value="1"/>
</dbReference>
<sequence>MYDEGVGMTKVALVTGGNRGIGLAITKAMLCHGYAVQILSRSQPSAELLDEMARLGEVGHTRGDVSDLSVHERFITDTVAKWGGRIDVLVNNAGVAPASRDDILNATVESFDRVMGINLRGPYFLTQAVARKFIDQRGTGTTNTTDDLAGAIVNVASCSSAMASLNRGEYCISKAGVSMATQLWAARLAPEGVLVNEVRPGVIATGMTASVKEKYDRLLAEDLAPMRRWGRPEDVAAAVVALAIGSMRYSVGEVINVDGGMHIARL</sequence>
<comment type="caution">
    <text evidence="3">The sequence shown here is derived from an EMBL/GenBank/DDBJ whole genome shotgun (WGS) entry which is preliminary data.</text>
</comment>
<dbReference type="Gene3D" id="3.40.50.720">
    <property type="entry name" value="NAD(P)-binding Rossmann-like Domain"/>
    <property type="match status" value="1"/>
</dbReference>
<dbReference type="PATRIC" id="fig|1051006.4.peg.1395"/>
<dbReference type="GO" id="GO:0016616">
    <property type="term" value="F:oxidoreductase activity, acting on the CH-OH group of donors, NAD or NADP as acceptor"/>
    <property type="evidence" value="ECO:0007669"/>
    <property type="project" value="TreeGrafter"/>
</dbReference>
<evidence type="ECO:0000313" key="4">
    <source>
        <dbReference type="Proteomes" id="UP000007832"/>
    </source>
</evidence>
<dbReference type="Proteomes" id="UP000007832">
    <property type="component" value="Unassembled WGS sequence"/>
</dbReference>
<dbReference type="STRING" id="1574624.GCA_001642025_01924"/>
<evidence type="ECO:0000313" key="3">
    <source>
        <dbReference type="EMBL" id="EGR96936.1"/>
    </source>
</evidence>
<dbReference type="GO" id="GO:0030497">
    <property type="term" value="P:fatty acid elongation"/>
    <property type="evidence" value="ECO:0007669"/>
    <property type="project" value="TreeGrafter"/>
</dbReference>
<dbReference type="EMBL" id="AFUN01000034">
    <property type="protein sequence ID" value="EGR96936.1"/>
    <property type="molecule type" value="Genomic_DNA"/>
</dbReference>
<protein>
    <submittedName>
        <fullName evidence="3">KR domain protein</fullName>
    </submittedName>
</protein>
<dbReference type="NCBIfam" id="NF009386">
    <property type="entry name" value="PRK12745.1"/>
    <property type="match status" value="1"/>
</dbReference>
<dbReference type="InterPro" id="IPR036291">
    <property type="entry name" value="NAD(P)-bd_dom_sf"/>
</dbReference>
<proteinExistence type="inferred from homology"/>
<dbReference type="SUPFAM" id="SSF51735">
    <property type="entry name" value="NAD(P)-binding Rossmann-fold domains"/>
    <property type="match status" value="1"/>
</dbReference>
<comment type="similarity">
    <text evidence="1">Belongs to the short-chain dehydrogenases/reductases (SDR) family.</text>
</comment>